<reference evidence="2" key="1">
    <citation type="submission" date="2015-07" db="EMBL/GenBank/DDBJ databases">
        <authorList>
            <person name="Rodrigo-Torres Lidia"/>
            <person name="Arahal R.David."/>
        </authorList>
    </citation>
    <scope>NUCLEOTIDE SEQUENCE [LARGE SCALE GENOMIC DNA]</scope>
    <source>
        <strain evidence="2">CECT 4801</strain>
    </source>
</reference>
<accession>A0A0M6Y1Q9</accession>
<evidence type="ECO:0000313" key="1">
    <source>
        <dbReference type="EMBL" id="CTQ44032.1"/>
    </source>
</evidence>
<protein>
    <submittedName>
        <fullName evidence="1">Uncharacterized protein</fullName>
    </submittedName>
</protein>
<evidence type="ECO:0000313" key="2">
    <source>
        <dbReference type="Proteomes" id="UP000048926"/>
    </source>
</evidence>
<gene>
    <name evidence="1" type="ORF">LAL4801_02474</name>
</gene>
<dbReference type="AlphaFoldDB" id="A0A0M6Y1Q9"/>
<dbReference type="EMBL" id="CXST01000001">
    <property type="protein sequence ID" value="CTQ44032.1"/>
    <property type="molecule type" value="Genomic_DNA"/>
</dbReference>
<name>A0A0M6Y1Q9_9HYPH</name>
<proteinExistence type="predicted"/>
<organism evidence="1 2">
    <name type="scientific">Roseibium aggregatum</name>
    <dbReference type="NCBI Taxonomy" id="187304"/>
    <lineage>
        <taxon>Bacteria</taxon>
        <taxon>Pseudomonadati</taxon>
        <taxon>Pseudomonadota</taxon>
        <taxon>Alphaproteobacteria</taxon>
        <taxon>Hyphomicrobiales</taxon>
        <taxon>Stappiaceae</taxon>
        <taxon>Roseibium</taxon>
    </lineage>
</organism>
<sequence>MRIWFDGNRDKVSIAPFTRQGHSSNTSSSVIPWLDHGIHAIAVRHDGPRSRHGNCMDCRIEPCNDVVRGAANSDRKN</sequence>
<dbReference type="Proteomes" id="UP000048926">
    <property type="component" value="Unassembled WGS sequence"/>
</dbReference>
<keyword evidence="2" id="KW-1185">Reference proteome</keyword>